<dbReference type="EMBL" id="JAMSHJ010000002">
    <property type="protein sequence ID" value="KAI5434772.1"/>
    <property type="molecule type" value="Genomic_DNA"/>
</dbReference>
<dbReference type="InterPro" id="IPR052486">
    <property type="entry name" value="PHO1"/>
</dbReference>
<dbReference type="AlphaFoldDB" id="A0A9D4Y9B7"/>
<accession>A0A9D4Y9B7</accession>
<reference evidence="2 3" key="1">
    <citation type="journal article" date="2022" name="Nat. Genet.">
        <title>Improved pea reference genome and pan-genome highlight genomic features and evolutionary characteristics.</title>
        <authorList>
            <person name="Yang T."/>
            <person name="Liu R."/>
            <person name="Luo Y."/>
            <person name="Hu S."/>
            <person name="Wang D."/>
            <person name="Wang C."/>
            <person name="Pandey M.K."/>
            <person name="Ge S."/>
            <person name="Xu Q."/>
            <person name="Li N."/>
            <person name="Li G."/>
            <person name="Huang Y."/>
            <person name="Saxena R.K."/>
            <person name="Ji Y."/>
            <person name="Li M."/>
            <person name="Yan X."/>
            <person name="He Y."/>
            <person name="Liu Y."/>
            <person name="Wang X."/>
            <person name="Xiang C."/>
            <person name="Varshney R.K."/>
            <person name="Ding H."/>
            <person name="Gao S."/>
            <person name="Zong X."/>
        </authorList>
    </citation>
    <scope>NUCLEOTIDE SEQUENCE [LARGE SCALE GENOMIC DNA]</scope>
    <source>
        <strain evidence="2 3">cv. Zhongwan 6</strain>
    </source>
</reference>
<evidence type="ECO:0000313" key="2">
    <source>
        <dbReference type="EMBL" id="KAI5434772.1"/>
    </source>
</evidence>
<gene>
    <name evidence="2" type="ORF">KIW84_021550</name>
</gene>
<dbReference type="Pfam" id="PF03105">
    <property type="entry name" value="SPX"/>
    <property type="match status" value="1"/>
</dbReference>
<sequence>MVKFAKELDAQMSKEWKEEFMNYRQLKKLIKIMKMSMTPSSNQNDNNSNGNSIFNSVSSLVKKVTLSDASIKFVSSLLFSICNGEVCKGVRCSNDKRVEGGVHELPTIEETDKDNEDVNDFKFKPMD</sequence>
<dbReference type="Gramene" id="Psat02G0155000-T1">
    <property type="protein sequence ID" value="KAI5434772.1"/>
    <property type="gene ID" value="KIW84_021550"/>
</dbReference>
<dbReference type="PANTHER" id="PTHR48477:SF1">
    <property type="entry name" value="PHOSPHATE TRANSPORTER PHO1"/>
    <property type="match status" value="1"/>
</dbReference>
<evidence type="ECO:0000313" key="3">
    <source>
        <dbReference type="Proteomes" id="UP001058974"/>
    </source>
</evidence>
<protein>
    <recommendedName>
        <fullName evidence="1">SPX domain-containing protein</fullName>
    </recommendedName>
</protein>
<dbReference type="PROSITE" id="PS51382">
    <property type="entry name" value="SPX"/>
    <property type="match status" value="1"/>
</dbReference>
<name>A0A9D4Y9B7_PEA</name>
<proteinExistence type="predicted"/>
<comment type="caution">
    <text evidence="2">The sequence shown here is derived from an EMBL/GenBank/DDBJ whole genome shotgun (WGS) entry which is preliminary data.</text>
</comment>
<keyword evidence="3" id="KW-1185">Reference proteome</keyword>
<organism evidence="2 3">
    <name type="scientific">Pisum sativum</name>
    <name type="common">Garden pea</name>
    <name type="synonym">Lathyrus oleraceus</name>
    <dbReference type="NCBI Taxonomy" id="3888"/>
    <lineage>
        <taxon>Eukaryota</taxon>
        <taxon>Viridiplantae</taxon>
        <taxon>Streptophyta</taxon>
        <taxon>Embryophyta</taxon>
        <taxon>Tracheophyta</taxon>
        <taxon>Spermatophyta</taxon>
        <taxon>Magnoliopsida</taxon>
        <taxon>eudicotyledons</taxon>
        <taxon>Gunneridae</taxon>
        <taxon>Pentapetalae</taxon>
        <taxon>rosids</taxon>
        <taxon>fabids</taxon>
        <taxon>Fabales</taxon>
        <taxon>Fabaceae</taxon>
        <taxon>Papilionoideae</taxon>
        <taxon>50 kb inversion clade</taxon>
        <taxon>NPAAA clade</taxon>
        <taxon>Hologalegina</taxon>
        <taxon>IRL clade</taxon>
        <taxon>Fabeae</taxon>
        <taxon>Lathyrus</taxon>
    </lineage>
</organism>
<dbReference type="InterPro" id="IPR004331">
    <property type="entry name" value="SPX_dom"/>
</dbReference>
<evidence type="ECO:0000259" key="1">
    <source>
        <dbReference type="PROSITE" id="PS51382"/>
    </source>
</evidence>
<dbReference type="GO" id="GO:0016036">
    <property type="term" value="P:cellular response to phosphate starvation"/>
    <property type="evidence" value="ECO:0007669"/>
    <property type="project" value="InterPro"/>
</dbReference>
<dbReference type="Proteomes" id="UP001058974">
    <property type="component" value="Chromosome 2"/>
</dbReference>
<dbReference type="PANTHER" id="PTHR48477">
    <property type="entry name" value="PHOSPHATE TRANSPORTER PHO1"/>
    <property type="match status" value="1"/>
</dbReference>
<feature type="domain" description="SPX" evidence="1">
    <location>
        <begin position="2"/>
        <end position="127"/>
    </location>
</feature>